<reference evidence="1" key="1">
    <citation type="submission" date="2021-02" db="EMBL/GenBank/DDBJ databases">
        <authorList>
            <consortium name="DOE Joint Genome Institute"/>
            <person name="Ahrendt S."/>
            <person name="Looney B.P."/>
            <person name="Miyauchi S."/>
            <person name="Morin E."/>
            <person name="Drula E."/>
            <person name="Courty P.E."/>
            <person name="Chicoki N."/>
            <person name="Fauchery L."/>
            <person name="Kohler A."/>
            <person name="Kuo A."/>
            <person name="Labutti K."/>
            <person name="Pangilinan J."/>
            <person name="Lipzen A."/>
            <person name="Riley R."/>
            <person name="Andreopoulos W."/>
            <person name="He G."/>
            <person name="Johnson J."/>
            <person name="Barry K.W."/>
            <person name="Grigoriev I.V."/>
            <person name="Nagy L."/>
            <person name="Hibbett D."/>
            <person name="Henrissat B."/>
            <person name="Matheny P.B."/>
            <person name="Labbe J."/>
            <person name="Martin F."/>
        </authorList>
    </citation>
    <scope>NUCLEOTIDE SEQUENCE</scope>
    <source>
        <strain evidence="1">FP105234-sp</strain>
    </source>
</reference>
<reference evidence="1" key="2">
    <citation type="journal article" date="2022" name="New Phytol.">
        <title>Evolutionary transition to the ectomycorrhizal habit in the genomes of a hyperdiverse lineage of mushroom-forming fungi.</title>
        <authorList>
            <person name="Looney B."/>
            <person name="Miyauchi S."/>
            <person name="Morin E."/>
            <person name="Drula E."/>
            <person name="Courty P.E."/>
            <person name="Kohler A."/>
            <person name="Kuo A."/>
            <person name="LaButti K."/>
            <person name="Pangilinan J."/>
            <person name="Lipzen A."/>
            <person name="Riley R."/>
            <person name="Andreopoulos W."/>
            <person name="He G."/>
            <person name="Johnson J."/>
            <person name="Nolan M."/>
            <person name="Tritt A."/>
            <person name="Barry K.W."/>
            <person name="Grigoriev I.V."/>
            <person name="Nagy L.G."/>
            <person name="Hibbett D."/>
            <person name="Henrissat B."/>
            <person name="Matheny P.B."/>
            <person name="Labbe J."/>
            <person name="Martin F.M."/>
        </authorList>
    </citation>
    <scope>NUCLEOTIDE SEQUENCE</scope>
    <source>
        <strain evidence="1">FP105234-sp</strain>
    </source>
</reference>
<name>A0ACB8S3Q6_9AGAM</name>
<protein>
    <submittedName>
        <fullName evidence="1">Uncharacterized protein</fullName>
    </submittedName>
</protein>
<gene>
    <name evidence="1" type="ORF">FA95DRAFT_552367</name>
</gene>
<dbReference type="EMBL" id="MU275859">
    <property type="protein sequence ID" value="KAI0050718.1"/>
    <property type="molecule type" value="Genomic_DNA"/>
</dbReference>
<keyword evidence="2" id="KW-1185">Reference proteome</keyword>
<organism evidence="1 2">
    <name type="scientific">Auriscalpium vulgare</name>
    <dbReference type="NCBI Taxonomy" id="40419"/>
    <lineage>
        <taxon>Eukaryota</taxon>
        <taxon>Fungi</taxon>
        <taxon>Dikarya</taxon>
        <taxon>Basidiomycota</taxon>
        <taxon>Agaricomycotina</taxon>
        <taxon>Agaricomycetes</taxon>
        <taxon>Russulales</taxon>
        <taxon>Auriscalpiaceae</taxon>
        <taxon>Auriscalpium</taxon>
    </lineage>
</organism>
<proteinExistence type="predicted"/>
<dbReference type="Proteomes" id="UP000814033">
    <property type="component" value="Unassembled WGS sequence"/>
</dbReference>
<evidence type="ECO:0000313" key="1">
    <source>
        <dbReference type="EMBL" id="KAI0050718.1"/>
    </source>
</evidence>
<accession>A0ACB8S3Q6</accession>
<sequence length="146" mass="15892">MSADGSCLGASTARRIVLTYTLQARPPTLYRYNQAGLRCTRRPGPGAAASGSRTPDVAVPKAVPIFPIPRWTPDSSYRPAPSGCADGIVSLAKSPKVVCMPCRPFLPSRISKCRRTVGFASEPWSSTRSRRLLLRLGRLMSSFWPL</sequence>
<comment type="caution">
    <text evidence="1">The sequence shown here is derived from an EMBL/GenBank/DDBJ whole genome shotgun (WGS) entry which is preliminary data.</text>
</comment>
<evidence type="ECO:0000313" key="2">
    <source>
        <dbReference type="Proteomes" id="UP000814033"/>
    </source>
</evidence>